<evidence type="ECO:0000313" key="6">
    <source>
        <dbReference type="EMBL" id="KAF0325304.1"/>
    </source>
</evidence>
<dbReference type="GO" id="GO:0016787">
    <property type="term" value="F:hydrolase activity"/>
    <property type="evidence" value="ECO:0007669"/>
    <property type="project" value="UniProtKB-KW"/>
</dbReference>
<dbReference type="InterPro" id="IPR027417">
    <property type="entry name" value="P-loop_NTPase"/>
</dbReference>
<dbReference type="SUPFAM" id="SSF52540">
    <property type="entry name" value="P-loop containing nucleoside triphosphate hydrolases"/>
    <property type="match status" value="2"/>
</dbReference>
<evidence type="ECO:0000313" key="7">
    <source>
        <dbReference type="Proteomes" id="UP000434172"/>
    </source>
</evidence>
<evidence type="ECO:0000256" key="1">
    <source>
        <dbReference type="ARBA" id="ARBA00022741"/>
    </source>
</evidence>
<dbReference type="InterPro" id="IPR050628">
    <property type="entry name" value="SNF2_RAD54_helicase_TF"/>
</dbReference>
<dbReference type="Pfam" id="PF00176">
    <property type="entry name" value="SNF2-rel_dom"/>
    <property type="match status" value="1"/>
</dbReference>
<dbReference type="GO" id="GO:0008094">
    <property type="term" value="F:ATP-dependent activity, acting on DNA"/>
    <property type="evidence" value="ECO:0007669"/>
    <property type="project" value="TreeGrafter"/>
</dbReference>
<protein>
    <submittedName>
        <fullName evidence="6">WD domain-containing protein</fullName>
    </submittedName>
</protein>
<feature type="non-terminal residue" evidence="6">
    <location>
        <position position="1"/>
    </location>
</feature>
<accession>A0A8H3WE92</accession>
<dbReference type="GO" id="GO:0005634">
    <property type="term" value="C:nucleus"/>
    <property type="evidence" value="ECO:0007669"/>
    <property type="project" value="TreeGrafter"/>
</dbReference>
<dbReference type="PANTHER" id="PTHR45626">
    <property type="entry name" value="TRANSCRIPTION TERMINATION FACTOR 2-RELATED"/>
    <property type="match status" value="1"/>
</dbReference>
<dbReference type="InterPro" id="IPR049730">
    <property type="entry name" value="SNF2/RAD54-like_C"/>
</dbReference>
<dbReference type="EMBL" id="WOWK01000037">
    <property type="protein sequence ID" value="KAF0325304.1"/>
    <property type="molecule type" value="Genomic_DNA"/>
</dbReference>
<dbReference type="Gene3D" id="3.40.50.300">
    <property type="entry name" value="P-loop containing nucleotide triphosphate hydrolases"/>
    <property type="match status" value="2"/>
</dbReference>
<gene>
    <name evidence="6" type="ORF">GQ607_007338</name>
</gene>
<dbReference type="OrthoDB" id="4850194at2759"/>
<keyword evidence="1" id="KW-0547">Nucleotide-binding</keyword>
<keyword evidence="7" id="KW-1185">Reference proteome</keyword>
<dbReference type="GO" id="GO:0005524">
    <property type="term" value="F:ATP binding"/>
    <property type="evidence" value="ECO:0007669"/>
    <property type="project" value="UniProtKB-KW"/>
</dbReference>
<dbReference type="InterPro" id="IPR000330">
    <property type="entry name" value="SNF2_N"/>
</dbReference>
<dbReference type="CDD" id="cd18008">
    <property type="entry name" value="DEXDc_SHPRH-like"/>
    <property type="match status" value="1"/>
</dbReference>
<organism evidence="6 7">
    <name type="scientific">Colletotrichum asianum</name>
    <dbReference type="NCBI Taxonomy" id="702518"/>
    <lineage>
        <taxon>Eukaryota</taxon>
        <taxon>Fungi</taxon>
        <taxon>Dikarya</taxon>
        <taxon>Ascomycota</taxon>
        <taxon>Pezizomycotina</taxon>
        <taxon>Sordariomycetes</taxon>
        <taxon>Hypocreomycetidae</taxon>
        <taxon>Glomerellales</taxon>
        <taxon>Glomerellaceae</taxon>
        <taxon>Colletotrichum</taxon>
        <taxon>Colletotrichum gloeosporioides species complex</taxon>
    </lineage>
</organism>
<name>A0A8H3WE92_9PEZI</name>
<dbReference type="Pfam" id="PF00271">
    <property type="entry name" value="Helicase_C"/>
    <property type="match status" value="1"/>
</dbReference>
<keyword evidence="3" id="KW-0067">ATP-binding</keyword>
<dbReference type="Proteomes" id="UP000434172">
    <property type="component" value="Unassembled WGS sequence"/>
</dbReference>
<feature type="region of interest" description="Disordered" evidence="4">
    <location>
        <begin position="366"/>
        <end position="386"/>
    </location>
</feature>
<evidence type="ECO:0000256" key="4">
    <source>
        <dbReference type="SAM" id="MobiDB-lite"/>
    </source>
</evidence>
<evidence type="ECO:0000256" key="2">
    <source>
        <dbReference type="ARBA" id="ARBA00022801"/>
    </source>
</evidence>
<dbReference type="CDD" id="cd18793">
    <property type="entry name" value="SF2_C_SNF"/>
    <property type="match status" value="1"/>
</dbReference>
<reference evidence="6 7" key="1">
    <citation type="submission" date="2019-12" db="EMBL/GenBank/DDBJ databases">
        <title>A genome sequence resource for the geographically widespread anthracnose pathogen Colletotrichum asianum.</title>
        <authorList>
            <person name="Meng Y."/>
        </authorList>
    </citation>
    <scope>NUCLEOTIDE SEQUENCE [LARGE SCALE GENOMIC DNA]</scope>
    <source>
        <strain evidence="6 7">ICMP 18580</strain>
    </source>
</reference>
<evidence type="ECO:0000256" key="3">
    <source>
        <dbReference type="ARBA" id="ARBA00022840"/>
    </source>
</evidence>
<keyword evidence="2" id="KW-0378">Hydrolase</keyword>
<dbReference type="InterPro" id="IPR038718">
    <property type="entry name" value="SNF2-like_sf"/>
</dbReference>
<comment type="caution">
    <text evidence="6">The sequence shown here is derived from an EMBL/GenBank/DDBJ whole genome shotgun (WGS) entry which is preliminary data.</text>
</comment>
<feature type="domain" description="Helicase ATP-binding" evidence="5">
    <location>
        <begin position="66"/>
        <end position="254"/>
    </location>
</feature>
<evidence type="ECO:0000259" key="5">
    <source>
        <dbReference type="PROSITE" id="PS51192"/>
    </source>
</evidence>
<dbReference type="InterPro" id="IPR001650">
    <property type="entry name" value="Helicase_C-like"/>
</dbReference>
<dbReference type="GO" id="GO:0006281">
    <property type="term" value="P:DNA repair"/>
    <property type="evidence" value="ECO:0007669"/>
    <property type="project" value="TreeGrafter"/>
</dbReference>
<sequence>SEALGQPRNLMTEFPILRYQKQGLRFLLDREQGWDLGGKREDVWKSYKDRFGWSRYKNNINGLTQGEPPKDFRGGISADEMGLGKTLTMLALTAAARDPTAECTCQVGEESFETHKPLGTLIVVPLSLLVVWDDQIEEHMAPEFKRLIYHGATRKSSRARFSQYDVVITTYNVVAAEWKDFKRSRPERSFRPNLITSKWHRVILDEAHMIRSPDTQNAKAVCALDAAHRWCITGTPLQNRTQDIFSLLKFLRVYPYDSFKVFDRDITKPCKVQVEERGLQMLRKLMRMVTLHRGKKVIELPTLQEAIEEVEMTPAEQSMYEEARDGTRRFISDVLYSQGPAQGSSYINAFRRVNKMRYICNHGIQHRDRPLHPNQSSEADDESEGRVNELDHILDNLNEACFLCGTDVTDAQESCAMSGIPTSVEDSQQRICVGCSRQKLQLPNNDVDDPVTPRLETTPADTEPLLPSKVEAIASYVKRIPAGEKCVIFSFWTSTLDIMQRALTNCGISSCRYQGDMNCGGQGLNLTVANHCILVEPQWNPMVEEQAIARVHRLGQSNAVSVARFVMKGTIERKVLERQTRKKVLADLVLGRERIEEGENGKKQLANLMQLIY</sequence>
<dbReference type="Gene3D" id="3.40.50.10810">
    <property type="entry name" value="Tandem AAA-ATPase domain"/>
    <property type="match status" value="1"/>
</dbReference>
<dbReference type="PROSITE" id="PS51192">
    <property type="entry name" value="HELICASE_ATP_BIND_1"/>
    <property type="match status" value="1"/>
</dbReference>
<proteinExistence type="predicted"/>
<dbReference type="SMART" id="SM00487">
    <property type="entry name" value="DEXDc"/>
    <property type="match status" value="1"/>
</dbReference>
<dbReference type="AlphaFoldDB" id="A0A8H3WE92"/>
<dbReference type="InterPro" id="IPR014001">
    <property type="entry name" value="Helicase_ATP-bd"/>
</dbReference>